<accession>A0A6L3N531</accession>
<evidence type="ECO:0000313" key="2">
    <source>
        <dbReference type="Proteomes" id="UP000473470"/>
    </source>
</evidence>
<sequence length="82" mass="9330">MKMKGRPVLCCVFLNGVNRHYYGNKLQGTNCSTDKLQAQIDEVLQKERDEAIALILGKMAEFEITTQELDKVGKKKRTRASK</sequence>
<reference evidence="1 2" key="1">
    <citation type="submission" date="2019-09" db="EMBL/GenBank/DDBJ databases">
        <title>Draft genome sequences of 48 bacterial type strains from the CCUG.</title>
        <authorList>
            <person name="Tunovic T."/>
            <person name="Pineiro-Iglesias B."/>
            <person name="Unosson C."/>
            <person name="Inganas E."/>
            <person name="Ohlen M."/>
            <person name="Cardew S."/>
            <person name="Jensie-Markopoulos S."/>
            <person name="Salva-Serra F."/>
            <person name="Jaen-Luchoro D."/>
            <person name="Karlsson R."/>
            <person name="Svensson-Stadler L."/>
            <person name="Chun J."/>
            <person name="Moore E."/>
        </authorList>
    </citation>
    <scope>NUCLEOTIDE SEQUENCE [LARGE SCALE GENOMIC DNA]</scope>
    <source>
        <strain evidence="1 2">CCUG 65686</strain>
    </source>
</reference>
<name>A0A6L3N531_9BURK</name>
<dbReference type="Proteomes" id="UP000473470">
    <property type="component" value="Unassembled WGS sequence"/>
</dbReference>
<dbReference type="AlphaFoldDB" id="A0A6L3N531"/>
<organism evidence="1 2">
    <name type="scientific">Burkholderia stagnalis</name>
    <dbReference type="NCBI Taxonomy" id="1503054"/>
    <lineage>
        <taxon>Bacteria</taxon>
        <taxon>Pseudomonadati</taxon>
        <taxon>Pseudomonadota</taxon>
        <taxon>Betaproteobacteria</taxon>
        <taxon>Burkholderiales</taxon>
        <taxon>Burkholderiaceae</taxon>
        <taxon>Burkholderia</taxon>
        <taxon>Burkholderia cepacia complex</taxon>
    </lineage>
</organism>
<dbReference type="EMBL" id="VZOK01000004">
    <property type="protein sequence ID" value="KAB0640652.1"/>
    <property type="molecule type" value="Genomic_DNA"/>
</dbReference>
<comment type="caution">
    <text evidence="1">The sequence shown here is derived from an EMBL/GenBank/DDBJ whole genome shotgun (WGS) entry which is preliminary data.</text>
</comment>
<proteinExistence type="predicted"/>
<protein>
    <submittedName>
        <fullName evidence="1">H-NS histone family protein</fullName>
    </submittedName>
</protein>
<gene>
    <name evidence="1" type="ORF">F7R25_03920</name>
</gene>
<evidence type="ECO:0000313" key="1">
    <source>
        <dbReference type="EMBL" id="KAB0640652.1"/>
    </source>
</evidence>